<proteinExistence type="predicted"/>
<dbReference type="Pfam" id="PF08473">
    <property type="entry name" value="VGCC_alpha2"/>
    <property type="match status" value="1"/>
</dbReference>
<keyword evidence="7 17" id="KW-0732">Signal</keyword>
<dbReference type="PANTHER" id="PTHR10166">
    <property type="entry name" value="VOLTAGE-DEPENDENT CALCIUM CHANNEL SUBUNIT ALPHA-2/DELTA-RELATED"/>
    <property type="match status" value="1"/>
</dbReference>
<organism evidence="19 20">
    <name type="scientific">Macrostomum lignano</name>
    <dbReference type="NCBI Taxonomy" id="282301"/>
    <lineage>
        <taxon>Eukaryota</taxon>
        <taxon>Metazoa</taxon>
        <taxon>Spiralia</taxon>
        <taxon>Lophotrochozoa</taxon>
        <taxon>Platyhelminthes</taxon>
        <taxon>Rhabditophora</taxon>
        <taxon>Macrostomorpha</taxon>
        <taxon>Macrostomida</taxon>
        <taxon>Macrostomidae</taxon>
        <taxon>Macrostomum</taxon>
    </lineage>
</organism>
<evidence type="ECO:0000256" key="15">
    <source>
        <dbReference type="ARBA" id="ARBA00023303"/>
    </source>
</evidence>
<dbReference type="SUPFAM" id="SSF53300">
    <property type="entry name" value="vWA-like"/>
    <property type="match status" value="1"/>
</dbReference>
<evidence type="ECO:0000313" key="19">
    <source>
        <dbReference type="EMBL" id="PAA87425.1"/>
    </source>
</evidence>
<keyword evidence="15" id="KW-0407">Ion channel</keyword>
<keyword evidence="4" id="KW-0107">Calcium channel</keyword>
<evidence type="ECO:0000256" key="14">
    <source>
        <dbReference type="ARBA" id="ARBA00023180"/>
    </source>
</evidence>
<comment type="subcellular location">
    <subcellularLocation>
        <location evidence="1">Membrane</location>
        <topology evidence="1">Single-pass type I membrane protein</topology>
    </subcellularLocation>
</comment>
<dbReference type="OrthoDB" id="10054666at2759"/>
<dbReference type="SMART" id="SM00327">
    <property type="entry name" value="VWA"/>
    <property type="match status" value="1"/>
</dbReference>
<feature type="region of interest" description="Disordered" evidence="16">
    <location>
        <begin position="524"/>
        <end position="623"/>
    </location>
</feature>
<keyword evidence="13" id="KW-1015">Disulfide bond</keyword>
<keyword evidence="9" id="KW-0851">Voltage-gated channel</keyword>
<dbReference type="PANTHER" id="PTHR10166:SF37">
    <property type="entry name" value="STOLID, ISOFORM H"/>
    <property type="match status" value="1"/>
</dbReference>
<evidence type="ECO:0000259" key="18">
    <source>
        <dbReference type="PROSITE" id="PS50234"/>
    </source>
</evidence>
<evidence type="ECO:0000256" key="11">
    <source>
        <dbReference type="ARBA" id="ARBA00023065"/>
    </source>
</evidence>
<dbReference type="InterPro" id="IPR013680">
    <property type="entry name" value="VDCC_a2/dsu"/>
</dbReference>
<accession>A0A267GN22</accession>
<keyword evidence="14" id="KW-0325">Glycoprotein</keyword>
<keyword evidence="11" id="KW-0406">Ion transport</keyword>
<evidence type="ECO:0000256" key="10">
    <source>
        <dbReference type="ARBA" id="ARBA00022989"/>
    </source>
</evidence>
<keyword evidence="12" id="KW-0472">Membrane</keyword>
<evidence type="ECO:0000256" key="5">
    <source>
        <dbReference type="ARBA" id="ARBA00022692"/>
    </source>
</evidence>
<dbReference type="Pfam" id="PF08399">
    <property type="entry name" value="VWA_N"/>
    <property type="match status" value="1"/>
</dbReference>
<evidence type="ECO:0000256" key="17">
    <source>
        <dbReference type="SAM" id="SignalP"/>
    </source>
</evidence>
<evidence type="ECO:0000256" key="8">
    <source>
        <dbReference type="ARBA" id="ARBA00022837"/>
    </source>
</evidence>
<evidence type="ECO:0000256" key="16">
    <source>
        <dbReference type="SAM" id="MobiDB-lite"/>
    </source>
</evidence>
<dbReference type="GO" id="GO:0005891">
    <property type="term" value="C:voltage-gated calcium channel complex"/>
    <property type="evidence" value="ECO:0007669"/>
    <property type="project" value="TreeGrafter"/>
</dbReference>
<feature type="domain" description="VWFA" evidence="18">
    <location>
        <begin position="296"/>
        <end position="487"/>
    </location>
</feature>
<evidence type="ECO:0000256" key="6">
    <source>
        <dbReference type="ARBA" id="ARBA00022723"/>
    </source>
</evidence>
<dbReference type="InterPro" id="IPR036465">
    <property type="entry name" value="vWFA_dom_sf"/>
</dbReference>
<dbReference type="PROSITE" id="PS50234">
    <property type="entry name" value="VWFA"/>
    <property type="match status" value="1"/>
</dbReference>
<dbReference type="Gene3D" id="3.30.450.20">
    <property type="entry name" value="PAS domain"/>
    <property type="match status" value="1"/>
</dbReference>
<feature type="signal peptide" evidence="17">
    <location>
        <begin position="1"/>
        <end position="30"/>
    </location>
</feature>
<keyword evidence="5" id="KW-0812">Transmembrane</keyword>
<keyword evidence="2" id="KW-0813">Transport</keyword>
<dbReference type="STRING" id="282301.A0A267GN22"/>
<dbReference type="GO" id="GO:0046872">
    <property type="term" value="F:metal ion binding"/>
    <property type="evidence" value="ECO:0007669"/>
    <property type="project" value="UniProtKB-KW"/>
</dbReference>
<feature type="chain" id="PRO_5013080111" description="VWFA domain-containing protein" evidence="17">
    <location>
        <begin position="31"/>
        <end position="1439"/>
    </location>
</feature>
<dbReference type="InterPro" id="IPR002035">
    <property type="entry name" value="VWF_A"/>
</dbReference>
<dbReference type="Pfam" id="PF00092">
    <property type="entry name" value="VWA"/>
    <property type="match status" value="1"/>
</dbReference>
<reference evidence="19 20" key="1">
    <citation type="submission" date="2017-06" db="EMBL/GenBank/DDBJ databases">
        <title>A platform for efficient transgenesis in Macrostomum lignano, a flatworm model organism for stem cell research.</title>
        <authorList>
            <person name="Berezikov E."/>
        </authorList>
    </citation>
    <scope>NUCLEOTIDE SEQUENCE [LARGE SCALE GENOMIC DNA]</scope>
    <source>
        <strain evidence="19">DV1</strain>
        <tissue evidence="19">Whole organism</tissue>
    </source>
</reference>
<evidence type="ECO:0000256" key="12">
    <source>
        <dbReference type="ARBA" id="ARBA00023136"/>
    </source>
</evidence>
<evidence type="ECO:0000256" key="1">
    <source>
        <dbReference type="ARBA" id="ARBA00004479"/>
    </source>
</evidence>
<evidence type="ECO:0000256" key="3">
    <source>
        <dbReference type="ARBA" id="ARBA00022568"/>
    </source>
</evidence>
<dbReference type="InterPro" id="IPR051173">
    <property type="entry name" value="Ca_channel_alpha-2/delta"/>
</dbReference>
<keyword evidence="20" id="KW-1185">Reference proteome</keyword>
<dbReference type="EMBL" id="NIVC01000231">
    <property type="protein sequence ID" value="PAA87425.1"/>
    <property type="molecule type" value="Genomic_DNA"/>
</dbReference>
<protein>
    <recommendedName>
        <fullName evidence="18">VWFA domain-containing protein</fullName>
    </recommendedName>
</protein>
<evidence type="ECO:0000256" key="7">
    <source>
        <dbReference type="ARBA" id="ARBA00022729"/>
    </source>
</evidence>
<evidence type="ECO:0000313" key="20">
    <source>
        <dbReference type="Proteomes" id="UP000215902"/>
    </source>
</evidence>
<keyword evidence="3" id="KW-0109">Calcium transport</keyword>
<feature type="compositionally biased region" description="Gly residues" evidence="16">
    <location>
        <begin position="589"/>
        <end position="598"/>
    </location>
</feature>
<evidence type="ECO:0000256" key="4">
    <source>
        <dbReference type="ARBA" id="ARBA00022673"/>
    </source>
</evidence>
<evidence type="ECO:0000256" key="9">
    <source>
        <dbReference type="ARBA" id="ARBA00022882"/>
    </source>
</evidence>
<gene>
    <name evidence="19" type="ORF">BOX15_Mlig019722g1</name>
</gene>
<name>A0A267GN22_9PLAT</name>
<comment type="caution">
    <text evidence="19">The sequence shown here is derived from an EMBL/GenBank/DDBJ whole genome shotgun (WGS) entry which is preliminary data.</text>
</comment>
<dbReference type="Gene3D" id="3.40.50.410">
    <property type="entry name" value="von Willebrand factor, type A domain"/>
    <property type="match status" value="1"/>
</dbReference>
<dbReference type="InterPro" id="IPR013608">
    <property type="entry name" value="VWA_N"/>
</dbReference>
<keyword evidence="8" id="KW-0106">Calcium</keyword>
<feature type="compositionally biased region" description="Low complexity" evidence="16">
    <location>
        <begin position="537"/>
        <end position="558"/>
    </location>
</feature>
<evidence type="ECO:0000256" key="13">
    <source>
        <dbReference type="ARBA" id="ARBA00023157"/>
    </source>
</evidence>
<dbReference type="GO" id="GO:0005245">
    <property type="term" value="F:voltage-gated calcium channel activity"/>
    <property type="evidence" value="ECO:0007669"/>
    <property type="project" value="TreeGrafter"/>
</dbReference>
<dbReference type="Proteomes" id="UP000215902">
    <property type="component" value="Unassembled WGS sequence"/>
</dbReference>
<sequence length="1439" mass="160356">MNSLRNCYLMAIVSLLAPLLLLSWLDIGSATATKPQLDAKEINAWVQTIANNFEKVRRQLGIEKFERKFEENRVVSDNRNEAQGQQLMNDIKARIGKFTYKYEEHVKRIRVEAEYAFAGHTHRNYSLNCLELKDQPFLRATAIEDKPHESSNNTHQNLDPESRNTVYVMQKTEDVENFCSAPTLVELNPDPRLYGVETNRKVSTAHVPSNIYDASTSMLNAANWSQGLDKVFESNAALDPMLKWQYFGNTEGLFKIYPGIRWYIQTKDLGSKDITLDFFDCRTQYWYLLAASYPKDMVILLDNSGSMKGRRSIIANMTLTELLYTLNVNDFFNVIMFMNSSLKYISDDFNFTMLQATEKNKYTVMDLIREDENRAPQDRQFAPLGISDYKEALEEAFQLLDYVKRNATDLSSGGVQNIVLISDGAPQTFQEVFKKYNFDRQVRVFTFLVGHEAAEEENVKKIACSNRGYFVQISTLSDVKENAQRYIPVTARTNALRRDHFFAWTGVHKNQIKTQNPYAARITHSHPESQLRKSSLSKKSATASSGSSAAAEPESAPGFTVFPFTETASTASPTTTPTSTPNSVNGSGSSRGVGGPGGDNTLKIVYKPSKGDNTPHQTPEEDPAVKNKLFASVAQAAYDIRDNETIHRGIGRLIGVAGVDVPTDHFERLGPAWELGALGYIFLVTNNGHVLFHPEFRQFDHEGNLRLFFNNRDIAEIEMPADESPLYNAPSYTLPLRLGLINRQEGIEQIRRIKTYEDFTRGFNRDFKYFYAPINSTSPDGTISRATPFSLALVLPWQRGSQWPPPLAYRSSQSGALPSEGASPETLERLLQLGPNGTRTCVPVGAAGSYGIGLSGYEFCAFPAHLLGDYNLNPICALEKVLASPEANRTSMNCSAEFLRRVVTDALSTEEAQRIWRAVDNATMESSGVDLFFLWTNTGLSRWHNRTRPLRSDFMSSRRNASREEMYEKTVLLSTEVEANSDLSVITVPLSQEVMANMKANNTFPKAFPVYLTSVIRSRVGSSGAWSPIGVAGAEIDYAKLEESFLSITSGCASPGDTSCVTCSRLNVQCYLLDRSGFVAVSEVRHDVGRGFDQVNCAAMKALVQQGYFESMRVYDYQSICTNVTITVKRASISMQNPIRATARFTGWLLMQTFLILSDSAVSIFQALAQAVDDAVVAVFGEPQPTTAFAKLTSKQCDTIEKEKPRRLLLLREEIDSKVDEVIERLHAKSNPLDKTAEVKKALVQPYCIAMQSGDQAACAHLCKRLRQKLEITVYVDLLGNCPKRVVKEVDCVLRRSLVKRRSASTGAAASSRTGAIEKSCSQDFGYCQGSAESCSGDATFKVHIRDVQSTNLVFVAVQGDPNCNCRGCSDIIGVTELRSGPSNYTKPRPPRANPPWGQKDIRLQDNATTCSKRAMKGPQPLGLRLLLLLPLIIAQFQL</sequence>
<evidence type="ECO:0000256" key="2">
    <source>
        <dbReference type="ARBA" id="ARBA00022448"/>
    </source>
</evidence>
<feature type="compositionally biased region" description="Low complexity" evidence="16">
    <location>
        <begin position="567"/>
        <end position="588"/>
    </location>
</feature>
<keyword evidence="6" id="KW-0479">Metal-binding</keyword>
<keyword evidence="10" id="KW-1133">Transmembrane helix</keyword>